<organism evidence="1 2">
    <name type="scientific">Metarhizium robertsii</name>
    <dbReference type="NCBI Taxonomy" id="568076"/>
    <lineage>
        <taxon>Eukaryota</taxon>
        <taxon>Fungi</taxon>
        <taxon>Dikarya</taxon>
        <taxon>Ascomycota</taxon>
        <taxon>Pezizomycotina</taxon>
        <taxon>Sordariomycetes</taxon>
        <taxon>Hypocreomycetidae</taxon>
        <taxon>Hypocreales</taxon>
        <taxon>Clavicipitaceae</taxon>
        <taxon>Metarhizium</taxon>
    </lineage>
</organism>
<protein>
    <submittedName>
        <fullName evidence="1">Uncharacterized protein</fullName>
    </submittedName>
</protein>
<name>A0A014MZ59_9HYPO</name>
<dbReference type="Proteomes" id="UP000030151">
    <property type="component" value="Unassembled WGS sequence"/>
</dbReference>
<gene>
    <name evidence="1" type="ORF">X797_009455</name>
</gene>
<accession>A0A014MZ59</accession>
<dbReference type="HOGENOM" id="CLU_1759250_0_0_1"/>
<sequence length="148" mass="16931">MAGYQTITKAFNLDPTAPREQAIANHFIKSFNRNVFQRLVVEWTVEGNLSFREPENKRLRTFFEYLNPFVASTDAHVGHDTIRKRAVAEFEKHKGKVIEVLRNAPGLVHSRPGVFEELSVQRFPATSAFPNYTTWPRLPFGRKEVGGS</sequence>
<reference evidence="1 2" key="1">
    <citation type="submission" date="2014-02" db="EMBL/GenBank/DDBJ databases">
        <title>The genome sequence of the entomopathogenic fungus Metarhizium robertsii ARSEF 2575.</title>
        <authorList>
            <person name="Giuliano Garisto Donzelli B."/>
            <person name="Roe B.A."/>
            <person name="Macmil S.L."/>
            <person name="Krasnoff S.B."/>
            <person name="Gibson D.M."/>
        </authorList>
    </citation>
    <scope>NUCLEOTIDE SEQUENCE [LARGE SCALE GENOMIC DNA]</scope>
    <source>
        <strain evidence="1 2">ARSEF 2575</strain>
    </source>
</reference>
<proteinExistence type="predicted"/>
<evidence type="ECO:0000313" key="2">
    <source>
        <dbReference type="Proteomes" id="UP000030151"/>
    </source>
</evidence>
<evidence type="ECO:0000313" key="1">
    <source>
        <dbReference type="EMBL" id="EXU97546.1"/>
    </source>
</evidence>
<dbReference type="AlphaFoldDB" id="A0A014MZ59"/>
<comment type="caution">
    <text evidence="1">The sequence shown here is derived from an EMBL/GenBank/DDBJ whole genome shotgun (WGS) entry which is preliminary data.</text>
</comment>
<dbReference type="EMBL" id="JELW01000036">
    <property type="protein sequence ID" value="EXU97546.1"/>
    <property type="molecule type" value="Genomic_DNA"/>
</dbReference>